<comment type="caution">
    <text evidence="1">The sequence shown here is derived from an EMBL/GenBank/DDBJ whole genome shotgun (WGS) entry which is preliminary data.</text>
</comment>
<keyword evidence="2" id="KW-1185">Reference proteome</keyword>
<proteinExistence type="predicted"/>
<evidence type="ECO:0000313" key="1">
    <source>
        <dbReference type="EMBL" id="KAH9484865.1"/>
    </source>
</evidence>
<protein>
    <submittedName>
        <fullName evidence="1">Ribonuclease P protein component 4</fullName>
    </submittedName>
</protein>
<dbReference type="Proteomes" id="UP000664032">
    <property type="component" value="Unassembled WGS sequence"/>
</dbReference>
<reference evidence="1" key="1">
    <citation type="submission" date="2021-10" db="EMBL/GenBank/DDBJ databases">
        <title>Psilocybe cubensis genome.</title>
        <authorList>
            <person name="Mckernan K.J."/>
            <person name="Crawford S."/>
            <person name="Trippe A."/>
            <person name="Kane L.T."/>
            <person name="Mclaughlin S."/>
        </authorList>
    </citation>
    <scope>NUCLEOTIDE SEQUENCE</scope>
    <source>
        <strain evidence="1">MGC-MH-2018</strain>
    </source>
</reference>
<sequence>MAKKQKDETTNVNATANRDIVQRLNFLYQASIYLQSVAPGPSNKGKAREDGRSVDAMNVDEPPQVNTESTSQTARKASQKARKRKVGAKKTTADLARSYVKCMRVVGQKTTVKIDPSLKRSLCSGCSSTLVPGSNASIRVKSSSSQGNILTYTCLHCGASKRIPAPPNGAIASPSQNSSATPNVALDMDTSATIESNVVPPVSLERPPQISNKKKPRRSRALPLFARPDAGHVTFRGNERLPLDEKTGFGVLLG</sequence>
<evidence type="ECO:0000313" key="2">
    <source>
        <dbReference type="Proteomes" id="UP000664032"/>
    </source>
</evidence>
<name>A0ACB8HCH5_PSICU</name>
<gene>
    <name evidence="1" type="ORF">JR316_0001767</name>
</gene>
<accession>A0ACB8HCH5</accession>
<dbReference type="EMBL" id="JAFIQS020000002">
    <property type="protein sequence ID" value="KAH9484865.1"/>
    <property type="molecule type" value="Genomic_DNA"/>
</dbReference>
<organism evidence="1 2">
    <name type="scientific">Psilocybe cubensis</name>
    <name type="common">Psychedelic mushroom</name>
    <name type="synonym">Stropharia cubensis</name>
    <dbReference type="NCBI Taxonomy" id="181762"/>
    <lineage>
        <taxon>Eukaryota</taxon>
        <taxon>Fungi</taxon>
        <taxon>Dikarya</taxon>
        <taxon>Basidiomycota</taxon>
        <taxon>Agaricomycotina</taxon>
        <taxon>Agaricomycetes</taxon>
        <taxon>Agaricomycetidae</taxon>
        <taxon>Agaricales</taxon>
        <taxon>Agaricineae</taxon>
        <taxon>Strophariaceae</taxon>
        <taxon>Psilocybe</taxon>
    </lineage>
</organism>